<dbReference type="GO" id="GO:0070897">
    <property type="term" value="P:transcription preinitiation complex assembly"/>
    <property type="evidence" value="ECO:0007669"/>
    <property type="project" value="InterPro"/>
</dbReference>
<organism evidence="14 17">
    <name type="scientific">Halanaeroarchaeum sulfurireducens</name>
    <dbReference type="NCBI Taxonomy" id="1604004"/>
    <lineage>
        <taxon>Archaea</taxon>
        <taxon>Methanobacteriati</taxon>
        <taxon>Methanobacteriota</taxon>
        <taxon>Stenosarchaea group</taxon>
        <taxon>Halobacteria</taxon>
        <taxon>Halobacteriales</taxon>
        <taxon>Halobacteriaceae</taxon>
        <taxon>Halanaeroarchaeum</taxon>
    </lineage>
</organism>
<evidence type="ECO:0000259" key="13">
    <source>
        <dbReference type="PROSITE" id="PS51134"/>
    </source>
</evidence>
<evidence type="ECO:0000256" key="1">
    <source>
        <dbReference type="ARBA" id="ARBA00010857"/>
    </source>
</evidence>
<dbReference type="InterPro" id="IPR023484">
    <property type="entry name" value="TFIIB_arc"/>
</dbReference>
<evidence type="ECO:0000256" key="7">
    <source>
        <dbReference type="ARBA" id="ARBA00023015"/>
    </source>
</evidence>
<dbReference type="InterPro" id="IPR013150">
    <property type="entry name" value="TFIIB_cyclin"/>
</dbReference>
<sequence length="326" mass="36483">MNTTQKSLRERESAESETEATESVQQCPECEGTLARDEERGETVCEDCGLVVDEEQIDPGPEWRAYDAQDREQKRRVGPPKTKLMHDEGLSTTIDWRDTDTNGRVLSSRKRKQMHRLRRLDNTSKANPSRARTLQPALKEISRMGSALGLPSHVRETASVIFRRALDEDLVRGRSIEGVSTAALYAAARKANVPRTTDEMERVCRVGVKEFQRTYRYLNRELGLEVRPVDPGTYIDRFISDLGLSTEVERCARTLLDAAKAQGLHSGKKPTSLAAAAIYAAGVLTNEKVTQEEVSEVTDVTKVTIRKRYPELVEAVDMDETACASL</sequence>
<dbReference type="EMBL" id="CP008874">
    <property type="protein sequence ID" value="AKH96590.1"/>
    <property type="molecule type" value="Genomic_DNA"/>
</dbReference>
<dbReference type="FunFam" id="1.10.472.10:FF:000023">
    <property type="entry name" value="Transcription initiation factor IIB"/>
    <property type="match status" value="1"/>
</dbReference>
<feature type="binding site" evidence="10">
    <location>
        <position position="30"/>
    </location>
    <ligand>
        <name>Zn(2+)</name>
        <dbReference type="ChEBI" id="CHEBI:29105"/>
    </ligand>
</feature>
<evidence type="ECO:0000313" key="16">
    <source>
        <dbReference type="Proteomes" id="UP000060390"/>
    </source>
</evidence>
<dbReference type="HAMAP" id="MF_00383">
    <property type="entry name" value="TF2B_arch"/>
    <property type="match status" value="1"/>
</dbReference>
<dbReference type="PATRIC" id="fig|1604004.4.peg.81"/>
<evidence type="ECO:0000313" key="14">
    <source>
        <dbReference type="EMBL" id="AKH96590.1"/>
    </source>
</evidence>
<gene>
    <name evidence="14" type="primary">tfb2</name>
    <name evidence="10" type="synonym">tfb</name>
    <name evidence="15" type="ORF">HLASA_0076</name>
    <name evidence="14" type="ORF">HLASF_0076</name>
</gene>
<feature type="binding site" evidence="10">
    <location>
        <position position="27"/>
    </location>
    <ligand>
        <name>Zn(2+)</name>
        <dbReference type="ChEBI" id="CHEBI:29105"/>
    </ligand>
</feature>
<dbReference type="InterPro" id="IPR013763">
    <property type="entry name" value="Cyclin-like_dom"/>
</dbReference>
<dbReference type="GO" id="GO:0003700">
    <property type="term" value="F:DNA-binding transcription factor activity"/>
    <property type="evidence" value="ECO:0007669"/>
    <property type="project" value="UniProtKB-UniRule"/>
</dbReference>
<accession>A0A0F7P8N7</accession>
<dbReference type="InterPro" id="IPR000812">
    <property type="entry name" value="TFIIB"/>
</dbReference>
<feature type="repeat" description="1" evidence="10">
    <location>
        <begin position="139"/>
        <end position="222"/>
    </location>
</feature>
<evidence type="ECO:0000256" key="10">
    <source>
        <dbReference type="HAMAP-Rule" id="MF_00383"/>
    </source>
</evidence>
<reference evidence="14 17" key="1">
    <citation type="journal article" date="2015" name="ISME J.">
        <title>Elemental sulfur and acetate can support life of a novel strictly anaerobic haloarchaeon.</title>
        <authorList>
            <person name="Sorokin D.Y."/>
            <person name="Kublanov I.V."/>
            <person name="Gavrilov S.N."/>
            <person name="Rojo D."/>
            <person name="Roman P."/>
            <person name="Golyshin P.N."/>
            <person name="Slepak V.Z."/>
            <person name="Smedile F."/>
            <person name="Ferrer M."/>
            <person name="Messina E."/>
            <person name="La Cono V."/>
            <person name="Yakimov M.M."/>
        </authorList>
    </citation>
    <scope>NUCLEOTIDE SEQUENCE [LARGE SCALE GENOMIC DNA]</scope>
    <source>
        <strain evidence="14 17">HSR2</strain>
    </source>
</reference>
<evidence type="ECO:0000313" key="15">
    <source>
        <dbReference type="EMBL" id="ALG80992.1"/>
    </source>
</evidence>
<reference evidence="16" key="2">
    <citation type="submission" date="2015-05" db="EMBL/GenBank/DDBJ databases">
        <title>Complete genome sequence of Halanaeroarchaeum sulfurireducens type strain M27-SA2, a sulfate-reducer haloarchaeon from marine anoxic lake Medee.</title>
        <authorList>
            <person name="Messina E."/>
            <person name="Kublanov I.V."/>
            <person name="Toshchakov S."/>
            <person name="Arcadi E."/>
            <person name="La Spada G."/>
            <person name="La Cono V."/>
            <person name="Yakimov M.M."/>
        </authorList>
    </citation>
    <scope>NUCLEOTIDE SEQUENCE [LARGE SCALE GENOMIC DNA]</scope>
    <source>
        <strain evidence="16">M27-SA2</strain>
    </source>
</reference>
<keyword evidence="6 10" id="KW-0862">Zinc</keyword>
<evidence type="ECO:0000256" key="8">
    <source>
        <dbReference type="ARBA" id="ARBA00023163"/>
    </source>
</evidence>
<dbReference type="PROSITE" id="PS51134">
    <property type="entry name" value="ZF_TFIIB"/>
    <property type="match status" value="1"/>
</dbReference>
<dbReference type="InterPro" id="IPR036915">
    <property type="entry name" value="Cyclin-like_sf"/>
</dbReference>
<name>A0A0F7P8N7_9EURY</name>
<feature type="repeat" description="2" evidence="10">
    <location>
        <begin position="233"/>
        <end position="314"/>
    </location>
</feature>
<dbReference type="Proteomes" id="UP000060390">
    <property type="component" value="Chromosome"/>
</dbReference>
<evidence type="ECO:0000256" key="6">
    <source>
        <dbReference type="ARBA" id="ARBA00022833"/>
    </source>
</evidence>
<dbReference type="PANTHER" id="PTHR11618:SF13">
    <property type="entry name" value="TRANSCRIPTION INITIATION FACTOR IIB"/>
    <property type="match status" value="1"/>
</dbReference>
<reference evidence="15 16" key="3">
    <citation type="journal article" date="2016" name="Stand. Genomic Sci.">
        <title>Complete genome sequence of 'Halanaeroarchaeum sulfurireducens' M27-SA2, a sulfur-reducing and acetate-oxidizing haloarchaeon from the deep-sea hypersaline anoxic lake Medee.</title>
        <authorList>
            <person name="Messina E."/>
            <person name="Sorokin D.Y."/>
            <person name="Kublanov I.V."/>
            <person name="Toshchakov S."/>
            <person name="Lopatina A."/>
            <person name="Arcadi E."/>
            <person name="Smedile F."/>
            <person name="La Spada G."/>
            <person name="La Cono V."/>
            <person name="Yakimov M.M."/>
        </authorList>
    </citation>
    <scope>NUCLEOTIDE SEQUENCE [LARGE SCALE GENOMIC DNA]</scope>
    <source>
        <strain evidence="15 16">M27-SA2</strain>
    </source>
</reference>
<evidence type="ECO:0000256" key="9">
    <source>
        <dbReference type="ARBA" id="ARBA00053882"/>
    </source>
</evidence>
<feature type="binding site" evidence="10">
    <location>
        <position position="45"/>
    </location>
    <ligand>
        <name>Zn(2+)</name>
        <dbReference type="ChEBI" id="CHEBI:29105"/>
    </ligand>
</feature>
<feature type="domain" description="TFIIB-type" evidence="13">
    <location>
        <begin position="23"/>
        <end position="53"/>
    </location>
</feature>
<dbReference type="HOGENOM" id="CLU_043736_0_1_2"/>
<proteinExistence type="inferred from homology"/>
<keyword evidence="14" id="KW-0648">Protein biosynthesis</keyword>
<dbReference type="PANTHER" id="PTHR11618">
    <property type="entry name" value="TRANSCRIPTION INITIATION FACTOR IIB-RELATED"/>
    <property type="match status" value="1"/>
</dbReference>
<dbReference type="GO" id="GO:0003743">
    <property type="term" value="F:translation initiation factor activity"/>
    <property type="evidence" value="ECO:0007669"/>
    <property type="project" value="UniProtKB-KW"/>
</dbReference>
<comment type="similarity">
    <text evidence="1 10">Belongs to the TFIIB family.</text>
</comment>
<dbReference type="SUPFAM" id="SSF47954">
    <property type="entry name" value="Cyclin-like"/>
    <property type="match status" value="2"/>
</dbReference>
<evidence type="ECO:0000256" key="5">
    <source>
        <dbReference type="ARBA" id="ARBA00022771"/>
    </source>
</evidence>
<comment type="function">
    <text evidence="9 10">Stabilizes TBP binding to an archaeal box-A promoter. Also responsible for recruiting RNA polymerase II to the pre-initiation complex (DNA-TBP-TFIIB).</text>
</comment>
<dbReference type="RefSeq" id="WP_050047441.1">
    <property type="nucleotide sequence ID" value="NZ_CP008874.1"/>
</dbReference>
<dbReference type="Proteomes" id="UP000069906">
    <property type="component" value="Chromosome"/>
</dbReference>
<dbReference type="Gene3D" id="1.10.472.10">
    <property type="entry name" value="Cyclin-like"/>
    <property type="match status" value="1"/>
</dbReference>
<keyword evidence="8 10" id="KW-0804">Transcription</keyword>
<dbReference type="Pfam" id="PF00382">
    <property type="entry name" value="TFIIB"/>
    <property type="match status" value="2"/>
</dbReference>
<dbReference type="GO" id="GO:0097550">
    <property type="term" value="C:transcription preinitiation complex"/>
    <property type="evidence" value="ECO:0007669"/>
    <property type="project" value="TreeGrafter"/>
</dbReference>
<dbReference type="SUPFAM" id="SSF57783">
    <property type="entry name" value="Zinc beta-ribbon"/>
    <property type="match status" value="1"/>
</dbReference>
<feature type="region of interest" description="Disordered" evidence="12">
    <location>
        <begin position="1"/>
        <end position="43"/>
    </location>
</feature>
<dbReference type="GO" id="GO:0017025">
    <property type="term" value="F:TBP-class protein binding"/>
    <property type="evidence" value="ECO:0007669"/>
    <property type="project" value="InterPro"/>
</dbReference>
<dbReference type="GeneID" id="26009451"/>
<feature type="compositionally biased region" description="Basic and acidic residues" evidence="12">
    <location>
        <begin position="34"/>
        <end position="43"/>
    </location>
</feature>
<evidence type="ECO:0000256" key="4">
    <source>
        <dbReference type="ARBA" id="ARBA00022737"/>
    </source>
</evidence>
<keyword evidence="7 10" id="KW-0805">Transcription regulation</keyword>
<dbReference type="InterPro" id="IPR013137">
    <property type="entry name" value="Znf_TFIIB"/>
</dbReference>
<evidence type="ECO:0000313" key="17">
    <source>
        <dbReference type="Proteomes" id="UP000069906"/>
    </source>
</evidence>
<dbReference type="SMART" id="SM00385">
    <property type="entry name" value="CYCLIN"/>
    <property type="match status" value="2"/>
</dbReference>
<dbReference type="OrthoDB" id="7429at2157"/>
<dbReference type="KEGG" id="hsu:HLASF_0076"/>
<dbReference type="STRING" id="1604004.HLASA_0076"/>
<evidence type="ECO:0000256" key="2">
    <source>
        <dbReference type="ARBA" id="ARBA00013932"/>
    </source>
</evidence>
<keyword evidence="14" id="KW-0396">Initiation factor</keyword>
<dbReference type="KEGG" id="hsf:HLASA_0076"/>
<evidence type="ECO:0000256" key="12">
    <source>
        <dbReference type="SAM" id="MobiDB-lite"/>
    </source>
</evidence>
<dbReference type="PRINTS" id="PR00685">
    <property type="entry name" value="TIFACTORIIB"/>
</dbReference>
<dbReference type="EMBL" id="CP011564">
    <property type="protein sequence ID" value="ALG80992.1"/>
    <property type="molecule type" value="Genomic_DNA"/>
</dbReference>
<protein>
    <recommendedName>
        <fullName evidence="2 10">Transcription initiation factor IIB</fullName>
        <shortName evidence="10">TFIIB</shortName>
    </recommendedName>
</protein>
<dbReference type="Gene3D" id="1.10.472.170">
    <property type="match status" value="1"/>
</dbReference>
<feature type="binding site" evidence="10">
    <location>
        <position position="48"/>
    </location>
    <ligand>
        <name>Zn(2+)</name>
        <dbReference type="ChEBI" id="CHEBI:29105"/>
    </ligand>
</feature>
<keyword evidence="3 10" id="KW-0479">Metal-binding</keyword>
<dbReference type="AlphaFoldDB" id="A0A0F7P8N7"/>
<keyword evidence="17" id="KW-1185">Reference proteome</keyword>
<dbReference type="GO" id="GO:0008270">
    <property type="term" value="F:zinc ion binding"/>
    <property type="evidence" value="ECO:0007669"/>
    <property type="project" value="UniProtKB-UniRule"/>
</dbReference>
<dbReference type="FunFam" id="1.10.472.170:FF:000001">
    <property type="entry name" value="Transcription initiation factor IIB"/>
    <property type="match status" value="1"/>
</dbReference>
<dbReference type="Pfam" id="PF08271">
    <property type="entry name" value="Zn_Ribbon_TF"/>
    <property type="match status" value="1"/>
</dbReference>
<keyword evidence="5 11" id="KW-0863">Zinc-finger</keyword>
<evidence type="ECO:0000256" key="3">
    <source>
        <dbReference type="ARBA" id="ARBA00022723"/>
    </source>
</evidence>
<keyword evidence="4 10" id="KW-0677">Repeat</keyword>
<evidence type="ECO:0000256" key="11">
    <source>
        <dbReference type="PROSITE-ProRule" id="PRU00469"/>
    </source>
</evidence>